<reference evidence="2" key="1">
    <citation type="submission" date="2021-06" db="EMBL/GenBank/DDBJ databases">
        <title>Comparative genomics, transcriptomics and evolutionary studies reveal genomic signatures of adaptation to plant cell wall in hemibiotrophic fungi.</title>
        <authorList>
            <consortium name="DOE Joint Genome Institute"/>
            <person name="Baroncelli R."/>
            <person name="Diaz J.F."/>
            <person name="Benocci T."/>
            <person name="Peng M."/>
            <person name="Battaglia E."/>
            <person name="Haridas S."/>
            <person name="Andreopoulos W."/>
            <person name="Labutti K."/>
            <person name="Pangilinan J."/>
            <person name="Floch G.L."/>
            <person name="Makela M.R."/>
            <person name="Henrissat B."/>
            <person name="Grigoriev I.V."/>
            <person name="Crouch J.A."/>
            <person name="De Vries R.P."/>
            <person name="Sukno S.A."/>
            <person name="Thon M.R."/>
        </authorList>
    </citation>
    <scope>NUCLEOTIDE SEQUENCE</scope>
    <source>
        <strain evidence="2">CBS 125086</strain>
    </source>
</reference>
<organism evidence="2 3">
    <name type="scientific">Colletotrichum navitas</name>
    <dbReference type="NCBI Taxonomy" id="681940"/>
    <lineage>
        <taxon>Eukaryota</taxon>
        <taxon>Fungi</taxon>
        <taxon>Dikarya</taxon>
        <taxon>Ascomycota</taxon>
        <taxon>Pezizomycotina</taxon>
        <taxon>Sordariomycetes</taxon>
        <taxon>Hypocreomycetidae</taxon>
        <taxon>Glomerellales</taxon>
        <taxon>Glomerellaceae</taxon>
        <taxon>Colletotrichum</taxon>
        <taxon>Colletotrichum graminicola species complex</taxon>
    </lineage>
</organism>
<evidence type="ECO:0000313" key="2">
    <source>
        <dbReference type="EMBL" id="KAK1574055.1"/>
    </source>
</evidence>
<dbReference type="Proteomes" id="UP001230504">
    <property type="component" value="Unassembled WGS sequence"/>
</dbReference>
<evidence type="ECO:0000256" key="1">
    <source>
        <dbReference type="SAM" id="Phobius"/>
    </source>
</evidence>
<accession>A0AAD8PQU0</accession>
<evidence type="ECO:0000313" key="3">
    <source>
        <dbReference type="Proteomes" id="UP001230504"/>
    </source>
</evidence>
<feature type="transmembrane region" description="Helical" evidence="1">
    <location>
        <begin position="18"/>
        <end position="38"/>
    </location>
</feature>
<keyword evidence="1" id="KW-1133">Transmembrane helix</keyword>
<keyword evidence="3" id="KW-1185">Reference proteome</keyword>
<protein>
    <submittedName>
        <fullName evidence="2">Uncharacterized protein</fullName>
    </submittedName>
</protein>
<dbReference type="AlphaFoldDB" id="A0AAD8PQU0"/>
<sequence length="189" mass="20756">MPATQPSAATPESTIITMVFRVLSAAALLFYVAIYLPVSLVCPPPCDSRPKCILSCPVLSYPVPSTPFLPSATCPRAPLPPASTSSPAGTRCFCSSRRKGSPTLHLPFIRVKSLPESLELVETESPARRRDCAFTPSLYSLWCSSTRSSLPQMRPRRTMMLSLWPAASPSQPEVARRLYEEKRGLTRFV</sequence>
<keyword evidence="1" id="KW-0812">Transmembrane</keyword>
<dbReference type="GeneID" id="85437183"/>
<proteinExistence type="predicted"/>
<keyword evidence="1" id="KW-0472">Membrane</keyword>
<dbReference type="EMBL" id="JAHLJV010000081">
    <property type="protein sequence ID" value="KAK1574055.1"/>
    <property type="molecule type" value="Genomic_DNA"/>
</dbReference>
<name>A0AAD8PQU0_9PEZI</name>
<comment type="caution">
    <text evidence="2">The sequence shown here is derived from an EMBL/GenBank/DDBJ whole genome shotgun (WGS) entry which is preliminary data.</text>
</comment>
<dbReference type="RefSeq" id="XP_060409610.1">
    <property type="nucleotide sequence ID" value="XM_060552943.1"/>
</dbReference>
<gene>
    <name evidence="2" type="ORF">LY79DRAFT_391486</name>
</gene>